<dbReference type="CDD" id="cd18186">
    <property type="entry name" value="BTB_POZ_ZBTB_KLHL-like"/>
    <property type="match status" value="1"/>
</dbReference>
<evidence type="ECO:0000313" key="2">
    <source>
        <dbReference type="Proteomes" id="UP000027222"/>
    </source>
</evidence>
<name>A0A067TI39_GALM3</name>
<keyword evidence="2" id="KW-1185">Reference proteome</keyword>
<protein>
    <recommendedName>
        <fullName evidence="3">BTB domain-containing protein</fullName>
    </recommendedName>
</protein>
<organism evidence="1 2">
    <name type="scientific">Galerina marginata (strain CBS 339.88)</name>
    <dbReference type="NCBI Taxonomy" id="685588"/>
    <lineage>
        <taxon>Eukaryota</taxon>
        <taxon>Fungi</taxon>
        <taxon>Dikarya</taxon>
        <taxon>Basidiomycota</taxon>
        <taxon>Agaricomycotina</taxon>
        <taxon>Agaricomycetes</taxon>
        <taxon>Agaricomycetidae</taxon>
        <taxon>Agaricales</taxon>
        <taxon>Agaricineae</taxon>
        <taxon>Strophariaceae</taxon>
        <taxon>Galerina</taxon>
    </lineage>
</organism>
<dbReference type="SUPFAM" id="SSF54695">
    <property type="entry name" value="POZ domain"/>
    <property type="match status" value="1"/>
</dbReference>
<proteinExistence type="predicted"/>
<dbReference type="EMBL" id="KL142373">
    <property type="protein sequence ID" value="KDR79569.1"/>
    <property type="molecule type" value="Genomic_DNA"/>
</dbReference>
<dbReference type="OrthoDB" id="2799068at2759"/>
<dbReference type="Proteomes" id="UP000027222">
    <property type="component" value="Unassembled WGS sequence"/>
</dbReference>
<evidence type="ECO:0000313" key="1">
    <source>
        <dbReference type="EMBL" id="KDR79569.1"/>
    </source>
</evidence>
<accession>A0A067TI39</accession>
<dbReference type="Gene3D" id="3.30.710.10">
    <property type="entry name" value="Potassium Channel Kv1.1, Chain A"/>
    <property type="match status" value="1"/>
</dbReference>
<dbReference type="AlphaFoldDB" id="A0A067TI39"/>
<evidence type="ECO:0008006" key="3">
    <source>
        <dbReference type="Google" id="ProtNLM"/>
    </source>
</evidence>
<reference evidence="2" key="1">
    <citation type="journal article" date="2014" name="Proc. Natl. Acad. Sci. U.S.A.">
        <title>Extensive sampling of basidiomycete genomes demonstrates inadequacy of the white-rot/brown-rot paradigm for wood decay fungi.</title>
        <authorList>
            <person name="Riley R."/>
            <person name="Salamov A.A."/>
            <person name="Brown D.W."/>
            <person name="Nagy L.G."/>
            <person name="Floudas D."/>
            <person name="Held B.W."/>
            <person name="Levasseur A."/>
            <person name="Lombard V."/>
            <person name="Morin E."/>
            <person name="Otillar R."/>
            <person name="Lindquist E.A."/>
            <person name="Sun H."/>
            <person name="LaButti K.M."/>
            <person name="Schmutz J."/>
            <person name="Jabbour D."/>
            <person name="Luo H."/>
            <person name="Baker S.E."/>
            <person name="Pisabarro A.G."/>
            <person name="Walton J.D."/>
            <person name="Blanchette R.A."/>
            <person name="Henrissat B."/>
            <person name="Martin F."/>
            <person name="Cullen D."/>
            <person name="Hibbett D.S."/>
            <person name="Grigoriev I.V."/>
        </authorList>
    </citation>
    <scope>NUCLEOTIDE SEQUENCE [LARGE SCALE GENOMIC DNA]</scope>
    <source>
        <strain evidence="2">CBS 339.88</strain>
    </source>
</reference>
<dbReference type="InterPro" id="IPR011333">
    <property type="entry name" value="SKP1/BTB/POZ_sf"/>
</dbReference>
<gene>
    <name evidence="1" type="ORF">GALMADRAFT_277900</name>
</gene>
<dbReference type="STRING" id="685588.A0A067TI39"/>
<sequence>MSEPPTRSTEFWFEDGNIIIQAETTQYRVHRGVIARHSKVFRDMTGLPQPDTSSESLLEGCPIVYLTDSPMDWKNVFKLLYDTEPTYKATDVLELSIISSMLRLGRKYEFEQLYNAAIDRIQLDLPNSVDQWEEFFGKDIDQKSRLDGKEVELLNILVDMDIQSLLPVAYLLCIQNISLENMFCPVTSLDGGISHLSQESIKTLVLGRDKLRSAIPKRKYDWFTNYHPTVDPPCLDPTKCEKQRLQTLTAAFPLGFDVTRAFRRRQKFIEKNFCPNCLVDITAAHELGLQKMWDELPSYFGLPPWKDLK</sequence>
<dbReference type="HOGENOM" id="CLU_033082_3_2_1"/>